<keyword evidence="2" id="KW-0472">Membrane</keyword>
<feature type="region of interest" description="Disordered" evidence="1">
    <location>
        <begin position="177"/>
        <end position="306"/>
    </location>
</feature>
<evidence type="ECO:0000256" key="1">
    <source>
        <dbReference type="SAM" id="MobiDB-lite"/>
    </source>
</evidence>
<feature type="compositionally biased region" description="Polar residues" evidence="1">
    <location>
        <begin position="271"/>
        <end position="306"/>
    </location>
</feature>
<feature type="compositionally biased region" description="Polar residues" evidence="1">
    <location>
        <begin position="311"/>
        <end position="320"/>
    </location>
</feature>
<protein>
    <submittedName>
        <fullName evidence="3">Unplaced genomic scaffold SPHSTscaffold_83, whole genome shotgun sequence</fullName>
    </submittedName>
</protein>
<feature type="region of interest" description="Disordered" evidence="1">
    <location>
        <begin position="311"/>
        <end position="330"/>
    </location>
</feature>
<dbReference type="Proteomes" id="UP000054279">
    <property type="component" value="Unassembled WGS sequence"/>
</dbReference>
<accession>A0A0C9VAU9</accession>
<dbReference type="EMBL" id="KN837158">
    <property type="protein sequence ID" value="KIJ38692.1"/>
    <property type="molecule type" value="Genomic_DNA"/>
</dbReference>
<evidence type="ECO:0000313" key="3">
    <source>
        <dbReference type="EMBL" id="KIJ38692.1"/>
    </source>
</evidence>
<organism evidence="3 4">
    <name type="scientific">Sphaerobolus stellatus (strain SS14)</name>
    <dbReference type="NCBI Taxonomy" id="990650"/>
    <lineage>
        <taxon>Eukaryota</taxon>
        <taxon>Fungi</taxon>
        <taxon>Dikarya</taxon>
        <taxon>Basidiomycota</taxon>
        <taxon>Agaricomycotina</taxon>
        <taxon>Agaricomycetes</taxon>
        <taxon>Phallomycetidae</taxon>
        <taxon>Geastrales</taxon>
        <taxon>Sphaerobolaceae</taxon>
        <taxon>Sphaerobolus</taxon>
    </lineage>
</organism>
<dbReference type="HOGENOM" id="CLU_738044_0_0_1"/>
<keyword evidence="2" id="KW-1133">Transmembrane helix</keyword>
<evidence type="ECO:0000256" key="2">
    <source>
        <dbReference type="SAM" id="Phobius"/>
    </source>
</evidence>
<proteinExistence type="predicted"/>
<sequence>MESVWGQIASLHYPISLLCNFPFHKLHCRNEDALISKKIYILRREASFPPHLLSPTHRNASAMLIFFLAAFFQIFFFISHSQCSPIFPLEYRPPTENAGSLVDAVTAASTLLHSFESLSTITLDNFTATHVTTSTPTSQVSTNFNAIGQPSERPDGTPQPEAVDPSLASLIEFSTKTQQLRPTTLPSDANDQDGDLNTFGEKDDQDLETTEHTDTIEHSKTTEDSDTSQDSDTTIEDSDATDDQDTAEEQTVPVDQDVDGPNNFVDDGDQDPTTTEDPNTEISETTENKGTTGEQSIPAVTSSLDAVPTTTLQSLQTSEGETGIGGGAQSLPSQTVLYSNAQAADLSTSHSSCQDAKDAWPVVGVAQRILPVTPG</sequence>
<feature type="compositionally biased region" description="Acidic residues" evidence="1">
    <location>
        <begin position="224"/>
        <end position="248"/>
    </location>
</feature>
<name>A0A0C9VAU9_SPHS4</name>
<reference evidence="3 4" key="1">
    <citation type="submission" date="2014-06" db="EMBL/GenBank/DDBJ databases">
        <title>Evolutionary Origins and Diversification of the Mycorrhizal Mutualists.</title>
        <authorList>
            <consortium name="DOE Joint Genome Institute"/>
            <consortium name="Mycorrhizal Genomics Consortium"/>
            <person name="Kohler A."/>
            <person name="Kuo A."/>
            <person name="Nagy L.G."/>
            <person name="Floudas D."/>
            <person name="Copeland A."/>
            <person name="Barry K.W."/>
            <person name="Cichocki N."/>
            <person name="Veneault-Fourrey C."/>
            <person name="LaButti K."/>
            <person name="Lindquist E.A."/>
            <person name="Lipzen A."/>
            <person name="Lundell T."/>
            <person name="Morin E."/>
            <person name="Murat C."/>
            <person name="Riley R."/>
            <person name="Ohm R."/>
            <person name="Sun H."/>
            <person name="Tunlid A."/>
            <person name="Henrissat B."/>
            <person name="Grigoriev I.V."/>
            <person name="Hibbett D.S."/>
            <person name="Martin F."/>
        </authorList>
    </citation>
    <scope>NUCLEOTIDE SEQUENCE [LARGE SCALE GENOMIC DNA]</scope>
    <source>
        <strain evidence="3 4">SS14</strain>
    </source>
</reference>
<feature type="compositionally biased region" description="Polar residues" evidence="1">
    <location>
        <begin position="177"/>
        <end position="189"/>
    </location>
</feature>
<feature type="compositionally biased region" description="Low complexity" evidence="1">
    <location>
        <begin position="133"/>
        <end position="142"/>
    </location>
</feature>
<dbReference type="AlphaFoldDB" id="A0A0C9VAU9"/>
<keyword evidence="4" id="KW-1185">Reference proteome</keyword>
<feature type="compositionally biased region" description="Basic and acidic residues" evidence="1">
    <location>
        <begin position="209"/>
        <end position="223"/>
    </location>
</feature>
<feature type="region of interest" description="Disordered" evidence="1">
    <location>
        <begin position="133"/>
        <end position="163"/>
    </location>
</feature>
<keyword evidence="2" id="KW-0812">Transmembrane</keyword>
<evidence type="ECO:0000313" key="4">
    <source>
        <dbReference type="Proteomes" id="UP000054279"/>
    </source>
</evidence>
<gene>
    <name evidence="3" type="ORF">M422DRAFT_258563</name>
</gene>
<feature type="transmembrane region" description="Helical" evidence="2">
    <location>
        <begin position="60"/>
        <end position="78"/>
    </location>
</feature>